<evidence type="ECO:0000256" key="3">
    <source>
        <dbReference type="PROSITE-ProRule" id="PRU00209"/>
    </source>
</evidence>
<evidence type="ECO:0000313" key="8">
    <source>
        <dbReference type="Proteomes" id="UP001177023"/>
    </source>
</evidence>
<proteinExistence type="predicted"/>
<evidence type="ECO:0000313" key="7">
    <source>
        <dbReference type="EMBL" id="CAJ0587332.1"/>
    </source>
</evidence>
<feature type="compositionally biased region" description="Low complexity" evidence="5">
    <location>
        <begin position="162"/>
        <end position="177"/>
    </location>
</feature>
<evidence type="ECO:0000259" key="6">
    <source>
        <dbReference type="PROSITE" id="PS50886"/>
    </source>
</evidence>
<dbReference type="InterPro" id="IPR051270">
    <property type="entry name" value="Tyrosine-tRNA_ligase_regulator"/>
</dbReference>
<protein>
    <recommendedName>
        <fullName evidence="6">tRNA-binding domain-containing protein</fullName>
    </recommendedName>
</protein>
<dbReference type="SUPFAM" id="SSF50249">
    <property type="entry name" value="Nucleic acid-binding proteins"/>
    <property type="match status" value="1"/>
</dbReference>
<dbReference type="InterPro" id="IPR002547">
    <property type="entry name" value="tRNA-bd_dom"/>
</dbReference>
<dbReference type="InterPro" id="IPR012340">
    <property type="entry name" value="NA-bd_OB-fold"/>
</dbReference>
<name>A0AA36GIU7_9BILA</name>
<organism evidence="7 8">
    <name type="scientific">Mesorhabditis spiculigera</name>
    <dbReference type="NCBI Taxonomy" id="96644"/>
    <lineage>
        <taxon>Eukaryota</taxon>
        <taxon>Metazoa</taxon>
        <taxon>Ecdysozoa</taxon>
        <taxon>Nematoda</taxon>
        <taxon>Chromadorea</taxon>
        <taxon>Rhabditida</taxon>
        <taxon>Rhabditina</taxon>
        <taxon>Rhabditomorpha</taxon>
        <taxon>Rhabditoidea</taxon>
        <taxon>Rhabditidae</taxon>
        <taxon>Mesorhabditinae</taxon>
        <taxon>Mesorhabditis</taxon>
    </lineage>
</organism>
<feature type="compositionally biased region" description="Basic and acidic residues" evidence="5">
    <location>
        <begin position="42"/>
        <end position="76"/>
    </location>
</feature>
<feature type="domain" description="TRNA-binding" evidence="6">
    <location>
        <begin position="213"/>
        <end position="318"/>
    </location>
</feature>
<feature type="non-terminal residue" evidence="7">
    <location>
        <position position="1"/>
    </location>
</feature>
<evidence type="ECO:0000256" key="4">
    <source>
        <dbReference type="SAM" id="Coils"/>
    </source>
</evidence>
<feature type="region of interest" description="Disordered" evidence="5">
    <location>
        <begin position="32"/>
        <end position="76"/>
    </location>
</feature>
<dbReference type="GO" id="GO:0000049">
    <property type="term" value="F:tRNA binding"/>
    <property type="evidence" value="ECO:0007669"/>
    <property type="project" value="UniProtKB-UniRule"/>
</dbReference>
<accession>A0AA36GIU7</accession>
<dbReference type="EMBL" id="CATQJA010002710">
    <property type="protein sequence ID" value="CAJ0587332.1"/>
    <property type="molecule type" value="Genomic_DNA"/>
</dbReference>
<feature type="coiled-coil region" evidence="4">
    <location>
        <begin position="117"/>
        <end position="144"/>
    </location>
</feature>
<gene>
    <name evidence="7" type="ORF">MSPICULIGERA_LOCUS25306</name>
</gene>
<keyword evidence="2 3" id="KW-0694">RNA-binding</keyword>
<keyword evidence="1 3" id="KW-0820">tRNA-binding</keyword>
<dbReference type="PANTHER" id="PTHR11586">
    <property type="entry name" value="TRNA-AMINOACYLATION COFACTOR ARC1 FAMILY MEMBER"/>
    <property type="match status" value="1"/>
</dbReference>
<feature type="compositionally biased region" description="Basic and acidic residues" evidence="5">
    <location>
        <begin position="178"/>
        <end position="193"/>
    </location>
</feature>
<dbReference type="AlphaFoldDB" id="A0AA36GIU7"/>
<evidence type="ECO:0000256" key="2">
    <source>
        <dbReference type="ARBA" id="ARBA00022884"/>
    </source>
</evidence>
<keyword evidence="4" id="KW-0175">Coiled coil</keyword>
<evidence type="ECO:0000256" key="5">
    <source>
        <dbReference type="SAM" id="MobiDB-lite"/>
    </source>
</evidence>
<feature type="region of interest" description="Disordered" evidence="5">
    <location>
        <begin position="157"/>
        <end position="207"/>
    </location>
</feature>
<dbReference type="Proteomes" id="UP001177023">
    <property type="component" value="Unassembled WGS sequence"/>
</dbReference>
<evidence type="ECO:0000256" key="1">
    <source>
        <dbReference type="ARBA" id="ARBA00022555"/>
    </source>
</evidence>
<reference evidence="7" key="1">
    <citation type="submission" date="2023-06" db="EMBL/GenBank/DDBJ databases">
        <authorList>
            <person name="Delattre M."/>
        </authorList>
    </citation>
    <scope>NUCLEOTIDE SEQUENCE</scope>
    <source>
        <strain evidence="7">AF72</strain>
    </source>
</reference>
<dbReference type="Pfam" id="PF01588">
    <property type="entry name" value="tRNA_bind"/>
    <property type="match status" value="1"/>
</dbReference>
<dbReference type="Gene3D" id="2.40.50.140">
    <property type="entry name" value="Nucleic acid-binding proteins"/>
    <property type="match status" value="1"/>
</dbReference>
<keyword evidence="8" id="KW-1185">Reference proteome</keyword>
<comment type="caution">
    <text evidence="7">The sequence shown here is derived from an EMBL/GenBank/DDBJ whole genome shotgun (WGS) entry which is preliminary data.</text>
</comment>
<dbReference type="PANTHER" id="PTHR11586:SF33">
    <property type="entry name" value="AMINOACYL TRNA SYNTHASE COMPLEX-INTERACTING MULTIFUNCTIONAL PROTEIN 1"/>
    <property type="match status" value="1"/>
</dbReference>
<dbReference type="PROSITE" id="PS50886">
    <property type="entry name" value="TRBD"/>
    <property type="match status" value="1"/>
</dbReference>
<dbReference type="CDD" id="cd02799">
    <property type="entry name" value="tRNA_bind_EMAP-II_like"/>
    <property type="match status" value="1"/>
</dbReference>
<sequence>MQSTRAGGTLPQDTYEYFMISRCINSARFGGATTEKAAPEQNGKEKGKPKKTEKSTTDKKDKAASEKKKEEQKKRQEMNKLLHFPALAKNQGVIDQILQANVAKLAAAEKTLIEHKIEELRAANVGLEGEVEELKRKLIEAEKAGGVAQIPIPARKAVEGSAATTAAAPQKATTAETAPEKSSKAESKPEKKQTGGGGKGGAPKAAATDDVIDIGRLDLRVGRIIHCEKHPDADALYMEKIDVGEAEPRTVVSGLVKHVPLEQMQNRLVVVMCNLKPAKMRGVESRAMVEIMEVDPSAKPGTPVVCPPYEHRPDAQLNPKKKIWETVAEDLVVSPDGFATWKGQPLLVGGDSKMTAPTLRNVHVK</sequence>